<evidence type="ECO:0000259" key="3">
    <source>
        <dbReference type="PROSITE" id="PS50111"/>
    </source>
</evidence>
<dbReference type="SUPFAM" id="SSF58104">
    <property type="entry name" value="Methyl-accepting chemotaxis protein (MCP) signaling domain"/>
    <property type="match status" value="1"/>
</dbReference>
<evidence type="ECO:0000256" key="1">
    <source>
        <dbReference type="PROSITE-ProRule" id="PRU00284"/>
    </source>
</evidence>
<dbReference type="Gene3D" id="1.10.287.950">
    <property type="entry name" value="Methyl-accepting chemotaxis protein"/>
    <property type="match status" value="1"/>
</dbReference>
<gene>
    <name evidence="4" type="ORF">EJC49_16085</name>
</gene>
<reference evidence="4 5" key="1">
    <citation type="submission" date="2018-12" db="EMBL/GenBank/DDBJ databases">
        <title>Mesorhizobium carbonis sp. nov., isolated from coal mine water.</title>
        <authorList>
            <person name="Xin W."/>
            <person name="Xu Z."/>
            <person name="Xiang F."/>
            <person name="Zhang J."/>
            <person name="Xi L."/>
            <person name="Liu J."/>
        </authorList>
    </citation>
    <scope>NUCLEOTIDE SEQUENCE [LARGE SCALE GENOMIC DNA]</scope>
    <source>
        <strain evidence="4 5">B2.3</strain>
    </source>
</reference>
<keyword evidence="5" id="KW-1185">Reference proteome</keyword>
<dbReference type="EMBL" id="RWKW01000056">
    <property type="protein sequence ID" value="RST85400.1"/>
    <property type="molecule type" value="Genomic_DNA"/>
</dbReference>
<proteinExistence type="predicted"/>
<dbReference type="PROSITE" id="PS50111">
    <property type="entry name" value="CHEMOTAXIS_TRANSDUC_2"/>
    <property type="match status" value="1"/>
</dbReference>
<dbReference type="InterPro" id="IPR004089">
    <property type="entry name" value="MCPsignal_dom"/>
</dbReference>
<accession>A0A429YVD1</accession>
<feature type="coiled-coil region" evidence="2">
    <location>
        <begin position="277"/>
        <end position="304"/>
    </location>
</feature>
<dbReference type="Proteomes" id="UP000278398">
    <property type="component" value="Unassembled WGS sequence"/>
</dbReference>
<protein>
    <recommendedName>
        <fullName evidence="3">Methyl-accepting transducer domain-containing protein</fullName>
    </recommendedName>
</protein>
<evidence type="ECO:0000313" key="4">
    <source>
        <dbReference type="EMBL" id="RST85400.1"/>
    </source>
</evidence>
<sequence length="565" mass="60554">MTARASSVEPAFATVLSDLAEKRASIDAAVSSAGNRLMRCVGDMNRNSALFEALPREIRSVEMDQACRDISSIGDRAQEITSAFGRERETMDELWRALAASVSPIADLQRSVKMIGILSVNARVVAAELGQVEGFEVFTVDIDRLSREAGVTVSRFSDLFGRLRGDLRAVIEKRQTFETAHSATLTGLGDKLAMHLERVEDRRRSAADMGQRTGETVRQISARIGSVVLSLQSGDRMRQRIEHVEQALSAGHSAGMDPGHATGLPGRHVLAIAGLQADQLQAAVDEYDAEMASAEDALAGLARDALDMVRSAAALTGKSKGAQDGPIAALAKELHQAISLLRRCATERTHLDALAERMASAVAELLAHVEVVQNVEAEMRILSLNATVKCAQLGSRGRALNVVAQQLRDLTMETVASAEAAVEALRACAGVTARIRADASGDLAREIVGIEAAAQSAVERIAGIEQRTSEAVQTLETEGPDMARTLKEAAADIKAGRVCAAELADQANRLASPDDDHVPMEGDELVAALLETLDLLRKGYTMEDERRIHDAFTARVAEKRAGMDR</sequence>
<evidence type="ECO:0000256" key="2">
    <source>
        <dbReference type="SAM" id="Coils"/>
    </source>
</evidence>
<dbReference type="OrthoDB" id="9816265at2"/>
<dbReference type="RefSeq" id="WP_126700956.1">
    <property type="nucleotide sequence ID" value="NZ_RWKW01000056.1"/>
</dbReference>
<feature type="domain" description="Methyl-accepting transducer" evidence="3">
    <location>
        <begin position="276"/>
        <end position="419"/>
    </location>
</feature>
<comment type="caution">
    <text evidence="4">The sequence shown here is derived from an EMBL/GenBank/DDBJ whole genome shotgun (WGS) entry which is preliminary data.</text>
</comment>
<dbReference type="GO" id="GO:0007165">
    <property type="term" value="P:signal transduction"/>
    <property type="evidence" value="ECO:0007669"/>
    <property type="project" value="UniProtKB-KW"/>
</dbReference>
<name>A0A429YVD1_9HYPH</name>
<keyword evidence="1" id="KW-0807">Transducer</keyword>
<dbReference type="AlphaFoldDB" id="A0A429YVD1"/>
<organism evidence="4 5">
    <name type="scientific">Aquibium carbonis</name>
    <dbReference type="NCBI Taxonomy" id="2495581"/>
    <lineage>
        <taxon>Bacteria</taxon>
        <taxon>Pseudomonadati</taxon>
        <taxon>Pseudomonadota</taxon>
        <taxon>Alphaproteobacteria</taxon>
        <taxon>Hyphomicrobiales</taxon>
        <taxon>Phyllobacteriaceae</taxon>
        <taxon>Aquibium</taxon>
    </lineage>
</organism>
<evidence type="ECO:0000313" key="5">
    <source>
        <dbReference type="Proteomes" id="UP000278398"/>
    </source>
</evidence>
<keyword evidence="2" id="KW-0175">Coiled coil</keyword>
<dbReference type="GO" id="GO:0016020">
    <property type="term" value="C:membrane"/>
    <property type="evidence" value="ECO:0007669"/>
    <property type="project" value="InterPro"/>
</dbReference>